<dbReference type="GeneID" id="59313587"/>
<sequence length="185" mass="20003">MVDSSFVVNELTDQGYHFSAIDTAKIKHDGQFAEGYVTDQSSILVKSRGGVSGIVDLTPSINLKGGLHRDEVKLECREYLIQADPNTNLVAQKTLIPSIRYSGAGAMGDQSNMTSEARLSAFVATAVFGVSNVNQSMEYVPNSWCYLQDDWSSMNMLEIDLTAAGETQISVQQTTPPGVLGRGSM</sequence>
<dbReference type="RefSeq" id="XP_036530612.1">
    <property type="nucleotide sequence ID" value="XM_036678869.1"/>
</dbReference>
<keyword evidence="3" id="KW-1185">Reference proteome</keyword>
<reference evidence="2 3" key="1">
    <citation type="submission" date="2020-05" db="EMBL/GenBank/DDBJ databases">
        <title>Identification and distribution of gene clusters putatively required for synthesis of sphingolipid metabolism inhibitors in phylogenetically diverse species of the filamentous fungus Fusarium.</title>
        <authorList>
            <person name="Kim H.-S."/>
            <person name="Busman M."/>
            <person name="Brown D.W."/>
            <person name="Divon H."/>
            <person name="Uhlig S."/>
            <person name="Proctor R.H."/>
        </authorList>
    </citation>
    <scope>NUCLEOTIDE SEQUENCE [LARGE SCALE GENOMIC DNA]</scope>
    <source>
        <strain evidence="2 3">NRRL 66333</strain>
    </source>
</reference>
<dbReference type="EMBL" id="JAAOAV010000434">
    <property type="protein sequence ID" value="KAF5575307.1"/>
    <property type="molecule type" value="Genomic_DNA"/>
</dbReference>
<dbReference type="Pfam" id="PF20938">
    <property type="entry name" value="DUF2264_C"/>
    <property type="match status" value="1"/>
</dbReference>
<dbReference type="AlphaFoldDB" id="A0A8H5KK33"/>
<evidence type="ECO:0000313" key="2">
    <source>
        <dbReference type="EMBL" id="KAF5575307.1"/>
    </source>
</evidence>
<feature type="domain" description="DUF2264" evidence="1">
    <location>
        <begin position="28"/>
        <end position="133"/>
    </location>
</feature>
<proteinExistence type="predicted"/>
<evidence type="ECO:0000259" key="1">
    <source>
        <dbReference type="Pfam" id="PF20938"/>
    </source>
</evidence>
<dbReference type="OrthoDB" id="5150166at2759"/>
<dbReference type="Proteomes" id="UP000547976">
    <property type="component" value="Unassembled WGS sequence"/>
</dbReference>
<organism evidence="2 3">
    <name type="scientific">Gibberella subglutinans</name>
    <name type="common">Fusarium subglutinans</name>
    <dbReference type="NCBI Taxonomy" id="42677"/>
    <lineage>
        <taxon>Eukaryota</taxon>
        <taxon>Fungi</taxon>
        <taxon>Dikarya</taxon>
        <taxon>Ascomycota</taxon>
        <taxon>Pezizomycotina</taxon>
        <taxon>Sordariomycetes</taxon>
        <taxon>Hypocreomycetidae</taxon>
        <taxon>Hypocreales</taxon>
        <taxon>Nectriaceae</taxon>
        <taxon>Fusarium</taxon>
        <taxon>Fusarium fujikuroi species complex</taxon>
    </lineage>
</organism>
<gene>
    <name evidence="2" type="ORF">FSUBG_13927</name>
</gene>
<protein>
    <recommendedName>
        <fullName evidence="1">DUF2264 domain-containing protein</fullName>
    </recommendedName>
</protein>
<dbReference type="InterPro" id="IPR049237">
    <property type="entry name" value="DUF2264_C"/>
</dbReference>
<comment type="caution">
    <text evidence="2">The sequence shown here is derived from an EMBL/GenBank/DDBJ whole genome shotgun (WGS) entry which is preliminary data.</text>
</comment>
<accession>A0A8H5KK33</accession>
<name>A0A8H5KK33_GIBSU</name>
<evidence type="ECO:0000313" key="3">
    <source>
        <dbReference type="Proteomes" id="UP000547976"/>
    </source>
</evidence>